<organism evidence="2 3">
    <name type="scientific">Pleurodeles waltl</name>
    <name type="common">Iberian ribbed newt</name>
    <dbReference type="NCBI Taxonomy" id="8319"/>
    <lineage>
        <taxon>Eukaryota</taxon>
        <taxon>Metazoa</taxon>
        <taxon>Chordata</taxon>
        <taxon>Craniata</taxon>
        <taxon>Vertebrata</taxon>
        <taxon>Euteleostomi</taxon>
        <taxon>Amphibia</taxon>
        <taxon>Batrachia</taxon>
        <taxon>Caudata</taxon>
        <taxon>Salamandroidea</taxon>
        <taxon>Salamandridae</taxon>
        <taxon>Pleurodelinae</taxon>
        <taxon>Pleurodeles</taxon>
    </lineage>
</organism>
<comment type="caution">
    <text evidence="2">The sequence shown here is derived from an EMBL/GenBank/DDBJ whole genome shotgun (WGS) entry which is preliminary data.</text>
</comment>
<accession>A0AAV7N4K8</accession>
<protein>
    <submittedName>
        <fullName evidence="2">Uncharacterized protein</fullName>
    </submittedName>
</protein>
<dbReference type="AlphaFoldDB" id="A0AAV7N4K8"/>
<dbReference type="Proteomes" id="UP001066276">
    <property type="component" value="Chromosome 9"/>
</dbReference>
<keyword evidence="3" id="KW-1185">Reference proteome</keyword>
<name>A0AAV7N4K8_PLEWA</name>
<feature type="compositionally biased region" description="Polar residues" evidence="1">
    <location>
        <begin position="34"/>
        <end position="46"/>
    </location>
</feature>
<feature type="region of interest" description="Disordered" evidence="1">
    <location>
        <begin position="1"/>
        <end position="84"/>
    </location>
</feature>
<sequence length="84" mass="8932">MRAAHSAPAAAGYTTPGHGFQRGEGPQASPRYRPSSSAHRSPQVRVSGSVRRPAIRRKVPPLRDRAARNSALERIIPAGPSRAG</sequence>
<gene>
    <name evidence="2" type="ORF">NDU88_007168</name>
</gene>
<reference evidence="2" key="1">
    <citation type="journal article" date="2022" name="bioRxiv">
        <title>Sequencing and chromosome-scale assembly of the giantPleurodeles waltlgenome.</title>
        <authorList>
            <person name="Brown T."/>
            <person name="Elewa A."/>
            <person name="Iarovenko S."/>
            <person name="Subramanian E."/>
            <person name="Araus A.J."/>
            <person name="Petzold A."/>
            <person name="Susuki M."/>
            <person name="Suzuki K.-i.T."/>
            <person name="Hayashi T."/>
            <person name="Toyoda A."/>
            <person name="Oliveira C."/>
            <person name="Osipova E."/>
            <person name="Leigh N.D."/>
            <person name="Simon A."/>
            <person name="Yun M.H."/>
        </authorList>
    </citation>
    <scope>NUCLEOTIDE SEQUENCE</scope>
    <source>
        <strain evidence="2">20211129_DDA</strain>
        <tissue evidence="2">Liver</tissue>
    </source>
</reference>
<proteinExistence type="predicted"/>
<evidence type="ECO:0000256" key="1">
    <source>
        <dbReference type="SAM" id="MobiDB-lite"/>
    </source>
</evidence>
<dbReference type="EMBL" id="JANPWB010000013">
    <property type="protein sequence ID" value="KAJ1109810.1"/>
    <property type="molecule type" value="Genomic_DNA"/>
</dbReference>
<evidence type="ECO:0000313" key="2">
    <source>
        <dbReference type="EMBL" id="KAJ1109810.1"/>
    </source>
</evidence>
<evidence type="ECO:0000313" key="3">
    <source>
        <dbReference type="Proteomes" id="UP001066276"/>
    </source>
</evidence>